<dbReference type="Proteomes" id="UP001595632">
    <property type="component" value="Unassembled WGS sequence"/>
</dbReference>
<accession>A0ABV7GNE6</accession>
<gene>
    <name evidence="2" type="ORF">ACFOGP_09165</name>
</gene>
<keyword evidence="3" id="KW-1185">Reference proteome</keyword>
<comment type="caution">
    <text evidence="2">The sequence shown here is derived from an EMBL/GenBank/DDBJ whole genome shotgun (WGS) entry which is preliminary data.</text>
</comment>
<reference evidence="3" key="1">
    <citation type="journal article" date="2019" name="Int. J. Syst. Evol. Microbiol.">
        <title>The Global Catalogue of Microorganisms (GCM) 10K type strain sequencing project: providing services to taxonomists for standard genome sequencing and annotation.</title>
        <authorList>
            <consortium name="The Broad Institute Genomics Platform"/>
            <consortium name="The Broad Institute Genome Sequencing Center for Infectious Disease"/>
            <person name="Wu L."/>
            <person name="Ma J."/>
        </authorList>
    </citation>
    <scope>NUCLEOTIDE SEQUENCE [LARGE SCALE GENOMIC DNA]</scope>
    <source>
        <strain evidence="3">KCTC 52366</strain>
    </source>
</reference>
<keyword evidence="1" id="KW-0732">Signal</keyword>
<dbReference type="RefSeq" id="WP_275632859.1">
    <property type="nucleotide sequence ID" value="NZ_JARGYD010000004.1"/>
</dbReference>
<evidence type="ECO:0000313" key="3">
    <source>
        <dbReference type="Proteomes" id="UP001595632"/>
    </source>
</evidence>
<feature type="signal peptide" evidence="1">
    <location>
        <begin position="1"/>
        <end position="26"/>
    </location>
</feature>
<evidence type="ECO:0000256" key="1">
    <source>
        <dbReference type="SAM" id="SignalP"/>
    </source>
</evidence>
<proteinExistence type="predicted"/>
<dbReference type="EMBL" id="JBHRTB010000010">
    <property type="protein sequence ID" value="MFC3142877.1"/>
    <property type="molecule type" value="Genomic_DNA"/>
</dbReference>
<organism evidence="2 3">
    <name type="scientific">Psychromarinibacter halotolerans</name>
    <dbReference type="NCBI Taxonomy" id="1775175"/>
    <lineage>
        <taxon>Bacteria</taxon>
        <taxon>Pseudomonadati</taxon>
        <taxon>Pseudomonadota</taxon>
        <taxon>Alphaproteobacteria</taxon>
        <taxon>Rhodobacterales</taxon>
        <taxon>Paracoccaceae</taxon>
        <taxon>Psychromarinibacter</taxon>
    </lineage>
</organism>
<sequence length="150" mass="15922">MRSPISAAARLAPLVLAVSLSSAAFAAPDIEARVQSTSISFAGGQNFSNAVLTVTGPDGYMREESATRGMPIFRLQTAGRLVDGYYQFALTAATDEVIPLRNKMDNGRGPEARTTEYRAFNMSGAFRVQQGLIVPIDETAGEGADTDATE</sequence>
<protein>
    <submittedName>
        <fullName evidence="2">Uncharacterized protein</fullName>
    </submittedName>
</protein>
<feature type="chain" id="PRO_5045337137" evidence="1">
    <location>
        <begin position="27"/>
        <end position="150"/>
    </location>
</feature>
<name>A0ABV7GNE6_9RHOB</name>
<evidence type="ECO:0000313" key="2">
    <source>
        <dbReference type="EMBL" id="MFC3142877.1"/>
    </source>
</evidence>